<dbReference type="InterPro" id="IPR050840">
    <property type="entry name" value="Adaptor_Complx_Large_Subunit"/>
</dbReference>
<dbReference type="GO" id="GO:0006886">
    <property type="term" value="P:intracellular protein transport"/>
    <property type="evidence" value="ECO:0007669"/>
    <property type="project" value="InterPro"/>
</dbReference>
<dbReference type="EMBL" id="CAXITT010000011">
    <property type="protein sequence ID" value="CAL1527021.1"/>
    <property type="molecule type" value="Genomic_DNA"/>
</dbReference>
<keyword evidence="2" id="KW-0813">Transport</keyword>
<dbReference type="InterPro" id="IPR016024">
    <property type="entry name" value="ARM-type_fold"/>
</dbReference>
<feature type="domain" description="Clathrin/coatomer adaptor adaptin-like N-terminal" evidence="6">
    <location>
        <begin position="56"/>
        <end position="504"/>
    </location>
</feature>
<dbReference type="GO" id="GO:0016192">
    <property type="term" value="P:vesicle-mediated transport"/>
    <property type="evidence" value="ECO:0007669"/>
    <property type="project" value="InterPro"/>
</dbReference>
<dbReference type="InterPro" id="IPR011989">
    <property type="entry name" value="ARM-like"/>
</dbReference>
<dbReference type="Pfam" id="PF01602">
    <property type="entry name" value="Adaptin_N"/>
    <property type="match status" value="1"/>
</dbReference>
<keyword evidence="8" id="KW-1185">Reference proteome</keyword>
<dbReference type="Gene3D" id="1.25.10.10">
    <property type="entry name" value="Leucine-rich Repeat Variant"/>
    <property type="match status" value="1"/>
</dbReference>
<evidence type="ECO:0000259" key="6">
    <source>
        <dbReference type="Pfam" id="PF01602"/>
    </source>
</evidence>
<evidence type="ECO:0000256" key="3">
    <source>
        <dbReference type="ARBA" id="ARBA00022927"/>
    </source>
</evidence>
<proteinExistence type="predicted"/>
<accession>A0AAV2H0K6</accession>
<dbReference type="GO" id="GO:0030117">
    <property type="term" value="C:membrane coat"/>
    <property type="evidence" value="ECO:0007669"/>
    <property type="project" value="InterPro"/>
</dbReference>
<sequence length="946" mass="105744">MSQIMEKTLASLPKLLTQTLTGGKVQKHSVRQLPNQEVQIFMNFVHRARSKTHEAAIVHSELSSLQQKLKQTELSTSPVLVRNSFTKAIFCHLLGYDVTFVAIYAVNLAQQGKGYDKRLGYLLCCLLLHPHHEMVMLMMATLLRDLKSSNMADNCLALLVAGQLVGEENIPSILPEVLKKLKHPHDLVREKALHCIRTFYQGAPALLRASFTQLTLFLESRDPGVLSAVVNIFLILISENPSKYVSLSGSFLHILQQINERGFGSSYYYHMVPLPWLQINILKILGYLGSAEPKLQEPISAKLQLLIEKTKVTEPISLAILVESVLTATKITANDQLLSLCSRCVGKLLSPDASNGMRYQGLGLLISLSKVKSSFAAQHQIAVVECLADEDPAIQLRTTYLLHAMANKANVKAICGKLFEQIQKTKDTVFILDILQMISDLAERLSQGIDWYFGTYFSILEVELSREKQDMFFESVLSKLEHVFKTDDNIPEQVLNNFVSTLLQALSDPNPLRPSLLLSIQLVGVLAPKLGTILPIGQFLSTIENLLLRQETDNLLPKQNVIPRPLVRNVEGSQSSHQFELSRVQSCCLETTIKLILGGGLAMSTAKEWLQKHDYQKLIKDTSVLSCLEGLQDLLDHPENLALRSQIMFDPENGEIDTSLSFLDSLIVQDLLKGQEALKPPYLKLISETTPVIYTNPKINTHDNLAMSENDEKTMSASVSSKAPKSVMNNKWKDDDQEEFVVLNPEEGTHQDKERKKKEAIARELFVGLSDQEAEGAINKNSNHIKTKHRSFWDDDGDESTSVVGLRLHPFGVPKKAKASQLSQWQDEDIENDNVTFNADNILESSFISSQSEKVESPSGITSPVYDQFSLYSMTNLANDFENNLSDSPQMKTKTSKSQQDIHQPQVTSSIYLEYLAESSTASSEHMSMSTIDTLTDSEPEEIDIH</sequence>
<organism evidence="7 8">
    <name type="scientific">Lymnaea stagnalis</name>
    <name type="common">Great pond snail</name>
    <name type="synonym">Helix stagnalis</name>
    <dbReference type="NCBI Taxonomy" id="6523"/>
    <lineage>
        <taxon>Eukaryota</taxon>
        <taxon>Metazoa</taxon>
        <taxon>Spiralia</taxon>
        <taxon>Lophotrochozoa</taxon>
        <taxon>Mollusca</taxon>
        <taxon>Gastropoda</taxon>
        <taxon>Heterobranchia</taxon>
        <taxon>Euthyneura</taxon>
        <taxon>Panpulmonata</taxon>
        <taxon>Hygrophila</taxon>
        <taxon>Lymnaeoidea</taxon>
        <taxon>Lymnaeidae</taxon>
        <taxon>Lymnaea</taxon>
    </lineage>
</organism>
<dbReference type="InterPro" id="IPR002553">
    <property type="entry name" value="Clathrin/coatomer_adapt-like_N"/>
</dbReference>
<dbReference type="GO" id="GO:0012505">
    <property type="term" value="C:endomembrane system"/>
    <property type="evidence" value="ECO:0007669"/>
    <property type="project" value="UniProtKB-SubCell"/>
</dbReference>
<evidence type="ECO:0000256" key="5">
    <source>
        <dbReference type="SAM" id="MobiDB-lite"/>
    </source>
</evidence>
<feature type="compositionally biased region" description="Low complexity" evidence="5">
    <location>
        <begin position="920"/>
        <end position="931"/>
    </location>
</feature>
<keyword evidence="4" id="KW-0472">Membrane</keyword>
<name>A0AAV2H0K6_LYMST</name>
<comment type="caution">
    <text evidence="7">The sequence shown here is derived from an EMBL/GenBank/DDBJ whole genome shotgun (WGS) entry which is preliminary data.</text>
</comment>
<feature type="compositionally biased region" description="Acidic residues" evidence="5">
    <location>
        <begin position="936"/>
        <end position="946"/>
    </location>
</feature>
<dbReference type="PANTHER" id="PTHR22780">
    <property type="entry name" value="ADAPTIN, ALPHA/GAMMA/EPSILON"/>
    <property type="match status" value="1"/>
</dbReference>
<feature type="region of interest" description="Disordered" evidence="5">
    <location>
        <begin position="920"/>
        <end position="946"/>
    </location>
</feature>
<evidence type="ECO:0000313" key="8">
    <source>
        <dbReference type="Proteomes" id="UP001497497"/>
    </source>
</evidence>
<keyword evidence="3" id="KW-0653">Protein transport</keyword>
<comment type="subcellular location">
    <subcellularLocation>
        <location evidence="1">Endomembrane system</location>
    </subcellularLocation>
</comment>
<evidence type="ECO:0000256" key="2">
    <source>
        <dbReference type="ARBA" id="ARBA00022448"/>
    </source>
</evidence>
<dbReference type="SUPFAM" id="SSF48371">
    <property type="entry name" value="ARM repeat"/>
    <property type="match status" value="1"/>
</dbReference>
<protein>
    <recommendedName>
        <fullName evidence="6">Clathrin/coatomer adaptor adaptin-like N-terminal domain-containing protein</fullName>
    </recommendedName>
</protein>
<feature type="region of interest" description="Disordered" evidence="5">
    <location>
        <begin position="882"/>
        <end position="904"/>
    </location>
</feature>
<evidence type="ECO:0000256" key="1">
    <source>
        <dbReference type="ARBA" id="ARBA00004308"/>
    </source>
</evidence>
<reference evidence="7 8" key="1">
    <citation type="submission" date="2024-04" db="EMBL/GenBank/DDBJ databases">
        <authorList>
            <consortium name="Genoscope - CEA"/>
            <person name="William W."/>
        </authorList>
    </citation>
    <scope>NUCLEOTIDE SEQUENCE [LARGE SCALE GENOMIC DNA]</scope>
</reference>
<gene>
    <name evidence="7" type="ORF">GSLYS_00001198001</name>
</gene>
<evidence type="ECO:0000313" key="7">
    <source>
        <dbReference type="EMBL" id="CAL1527021.1"/>
    </source>
</evidence>
<dbReference type="AlphaFoldDB" id="A0AAV2H0K6"/>
<evidence type="ECO:0000256" key="4">
    <source>
        <dbReference type="ARBA" id="ARBA00023136"/>
    </source>
</evidence>
<dbReference type="Proteomes" id="UP001497497">
    <property type="component" value="Unassembled WGS sequence"/>
</dbReference>